<comment type="subcellular location">
    <subcellularLocation>
        <location evidence="11">Cytoplasm</location>
    </subcellularLocation>
</comment>
<dbReference type="InterPro" id="IPR002582">
    <property type="entry name" value="ACPS"/>
</dbReference>
<feature type="domain" description="4'-phosphopantetheinyl transferase" evidence="12">
    <location>
        <begin position="4"/>
        <end position="112"/>
    </location>
</feature>
<dbReference type="Pfam" id="PF01648">
    <property type="entry name" value="ACPS"/>
    <property type="match status" value="1"/>
</dbReference>
<comment type="caution">
    <text evidence="13">The sequence shown here is derived from an EMBL/GenBank/DDBJ whole genome shotgun (WGS) entry which is preliminary data.</text>
</comment>
<dbReference type="PANTHER" id="PTHR12215:SF10">
    <property type="entry name" value="L-AMINOADIPATE-SEMIALDEHYDE DEHYDROGENASE-PHOSPHOPANTETHEINYL TRANSFERASE"/>
    <property type="match status" value="1"/>
</dbReference>
<dbReference type="GO" id="GO:0008897">
    <property type="term" value="F:holo-[acyl-carrier-protein] synthase activity"/>
    <property type="evidence" value="ECO:0007669"/>
    <property type="project" value="UniProtKB-EC"/>
</dbReference>
<dbReference type="InterPro" id="IPR008278">
    <property type="entry name" value="4-PPantetheinyl_Trfase_dom"/>
</dbReference>
<feature type="binding site" evidence="11">
    <location>
        <position position="59"/>
    </location>
    <ligand>
        <name>Mg(2+)</name>
        <dbReference type="ChEBI" id="CHEBI:18420"/>
    </ligand>
</feature>
<evidence type="ECO:0000256" key="8">
    <source>
        <dbReference type="ARBA" id="ARBA00022842"/>
    </source>
</evidence>
<dbReference type="HAMAP" id="MF_00101">
    <property type="entry name" value="AcpS"/>
    <property type="match status" value="1"/>
</dbReference>
<keyword evidence="9 11" id="KW-0443">Lipid metabolism</keyword>
<comment type="similarity">
    <text evidence="11">Belongs to the P-Pant transferase superfamily. AcpS family.</text>
</comment>
<evidence type="ECO:0000313" key="14">
    <source>
        <dbReference type="Proteomes" id="UP001595882"/>
    </source>
</evidence>
<gene>
    <name evidence="11 13" type="primary">acpS</name>
    <name evidence="13" type="ORF">ACFOY7_03035</name>
</gene>
<dbReference type="RefSeq" id="WP_390249253.1">
    <property type="nucleotide sequence ID" value="NZ_JBHSDT010000003.1"/>
</dbReference>
<name>A0ABV8WST9_9BACI</name>
<accession>A0ABV8WST9</accession>
<keyword evidence="4 11" id="KW-0444">Lipid biosynthesis</keyword>
<proteinExistence type="inferred from homology"/>
<comment type="function">
    <text evidence="11">Transfers the 4'-phosphopantetheine moiety from coenzyme A to a Ser of acyl-carrier-protein.</text>
</comment>
<dbReference type="SUPFAM" id="SSF56214">
    <property type="entry name" value="4'-phosphopantetheinyl transferase"/>
    <property type="match status" value="1"/>
</dbReference>
<evidence type="ECO:0000256" key="7">
    <source>
        <dbReference type="ARBA" id="ARBA00022832"/>
    </source>
</evidence>
<dbReference type="InterPro" id="IPR004568">
    <property type="entry name" value="Ppantetheine-prot_Trfase_dom"/>
</dbReference>
<evidence type="ECO:0000259" key="12">
    <source>
        <dbReference type="Pfam" id="PF01648"/>
    </source>
</evidence>
<sequence>MIRGIGIDIVEMERVKQILIRQPNIVDRVLTADEKELYENLTAERRKMEFFAGRFSAKEAFSKALGTGIGKVSFQDIEILRDENGAPTIQSRAAKGEKVFVSISHSEAYAVAQVIIEGDSA</sequence>
<dbReference type="Gene3D" id="3.90.470.20">
    <property type="entry name" value="4'-phosphopantetheinyl transferase domain"/>
    <property type="match status" value="1"/>
</dbReference>
<evidence type="ECO:0000256" key="2">
    <source>
        <dbReference type="ARBA" id="ARBA00010990"/>
    </source>
</evidence>
<comment type="cofactor">
    <cofactor evidence="1 11">
        <name>Mg(2+)</name>
        <dbReference type="ChEBI" id="CHEBI:18420"/>
    </cofactor>
</comment>
<organism evidence="13 14">
    <name type="scientific">Gracilibacillus xinjiangensis</name>
    <dbReference type="NCBI Taxonomy" id="1193282"/>
    <lineage>
        <taxon>Bacteria</taxon>
        <taxon>Bacillati</taxon>
        <taxon>Bacillota</taxon>
        <taxon>Bacilli</taxon>
        <taxon>Bacillales</taxon>
        <taxon>Bacillaceae</taxon>
        <taxon>Gracilibacillus</taxon>
    </lineage>
</organism>
<dbReference type="InterPro" id="IPR037143">
    <property type="entry name" value="4-PPantetheinyl_Trfase_dom_sf"/>
</dbReference>
<evidence type="ECO:0000256" key="10">
    <source>
        <dbReference type="ARBA" id="ARBA00023160"/>
    </source>
</evidence>
<dbReference type="EC" id="2.7.8.7" evidence="11"/>
<evidence type="ECO:0000256" key="6">
    <source>
        <dbReference type="ARBA" id="ARBA00022723"/>
    </source>
</evidence>
<reference evidence="14" key="1">
    <citation type="journal article" date="2019" name="Int. J. Syst. Evol. Microbiol.">
        <title>The Global Catalogue of Microorganisms (GCM) 10K type strain sequencing project: providing services to taxonomists for standard genome sequencing and annotation.</title>
        <authorList>
            <consortium name="The Broad Institute Genomics Platform"/>
            <consortium name="The Broad Institute Genome Sequencing Center for Infectious Disease"/>
            <person name="Wu L."/>
            <person name="Ma J."/>
        </authorList>
    </citation>
    <scope>NUCLEOTIDE SEQUENCE [LARGE SCALE GENOMIC DNA]</scope>
    <source>
        <strain evidence="14">CCUG 37865</strain>
    </source>
</reference>
<evidence type="ECO:0000256" key="4">
    <source>
        <dbReference type="ARBA" id="ARBA00022516"/>
    </source>
</evidence>
<keyword evidence="14" id="KW-1185">Reference proteome</keyword>
<dbReference type="PANTHER" id="PTHR12215">
    <property type="entry name" value="PHOSPHOPANTETHEINE TRANSFERASE"/>
    <property type="match status" value="1"/>
</dbReference>
<keyword evidence="6 11" id="KW-0479">Metal-binding</keyword>
<keyword evidence="8 11" id="KW-0460">Magnesium</keyword>
<keyword evidence="3 11" id="KW-0963">Cytoplasm</keyword>
<evidence type="ECO:0000313" key="13">
    <source>
        <dbReference type="EMBL" id="MFC4402044.1"/>
    </source>
</evidence>
<evidence type="ECO:0000256" key="5">
    <source>
        <dbReference type="ARBA" id="ARBA00022679"/>
    </source>
</evidence>
<evidence type="ECO:0000256" key="3">
    <source>
        <dbReference type="ARBA" id="ARBA00022490"/>
    </source>
</evidence>
<dbReference type="Proteomes" id="UP001595882">
    <property type="component" value="Unassembled WGS sequence"/>
</dbReference>
<dbReference type="InterPro" id="IPR050559">
    <property type="entry name" value="P-Pant_transferase_sf"/>
</dbReference>
<protein>
    <recommendedName>
        <fullName evidence="11">Holo-[acyl-carrier-protein] synthase</fullName>
        <shortName evidence="11">Holo-ACP synthase</shortName>
        <ecNumber evidence="11">2.7.8.7</ecNumber>
    </recommendedName>
    <alternativeName>
        <fullName evidence="11">4'-phosphopantetheinyl transferase AcpS</fullName>
    </alternativeName>
</protein>
<comment type="catalytic activity">
    <reaction evidence="11">
        <text>apo-[ACP] + CoA = holo-[ACP] + adenosine 3',5'-bisphosphate + H(+)</text>
        <dbReference type="Rhea" id="RHEA:12068"/>
        <dbReference type="Rhea" id="RHEA-COMP:9685"/>
        <dbReference type="Rhea" id="RHEA-COMP:9690"/>
        <dbReference type="ChEBI" id="CHEBI:15378"/>
        <dbReference type="ChEBI" id="CHEBI:29999"/>
        <dbReference type="ChEBI" id="CHEBI:57287"/>
        <dbReference type="ChEBI" id="CHEBI:58343"/>
        <dbReference type="ChEBI" id="CHEBI:64479"/>
        <dbReference type="EC" id="2.7.8.7"/>
    </reaction>
</comment>
<dbReference type="NCBIfam" id="TIGR00516">
    <property type="entry name" value="acpS"/>
    <property type="match status" value="1"/>
</dbReference>
<keyword evidence="7 11" id="KW-0276">Fatty acid metabolism</keyword>
<keyword evidence="10 11" id="KW-0275">Fatty acid biosynthesis</keyword>
<feature type="binding site" evidence="11">
    <location>
        <position position="8"/>
    </location>
    <ligand>
        <name>Mg(2+)</name>
        <dbReference type="ChEBI" id="CHEBI:18420"/>
    </ligand>
</feature>
<dbReference type="EMBL" id="JBHSDT010000003">
    <property type="protein sequence ID" value="MFC4402044.1"/>
    <property type="molecule type" value="Genomic_DNA"/>
</dbReference>
<evidence type="ECO:0000256" key="1">
    <source>
        <dbReference type="ARBA" id="ARBA00001946"/>
    </source>
</evidence>
<keyword evidence="5 11" id="KW-0808">Transferase</keyword>
<evidence type="ECO:0000256" key="9">
    <source>
        <dbReference type="ARBA" id="ARBA00023098"/>
    </source>
</evidence>
<comment type="similarity">
    <text evidence="2">Belongs to the P-Pant transferase superfamily. Gsp/Sfp/HetI/AcpT family.</text>
</comment>
<evidence type="ECO:0000256" key="11">
    <source>
        <dbReference type="HAMAP-Rule" id="MF_00101"/>
    </source>
</evidence>
<dbReference type="NCBIfam" id="TIGR00556">
    <property type="entry name" value="pantethn_trn"/>
    <property type="match status" value="1"/>
</dbReference>